<dbReference type="PhylomeDB" id="A0A167X307"/>
<accession>A0A167X307</accession>
<dbReference type="SMART" id="SM00535">
    <property type="entry name" value="RIBOc"/>
    <property type="match status" value="1"/>
</dbReference>
<evidence type="ECO:0000313" key="3">
    <source>
        <dbReference type="EMBL" id="KZN92352.1"/>
    </source>
</evidence>
<proteinExistence type="predicted"/>
<dbReference type="InterPro" id="IPR000999">
    <property type="entry name" value="RNase_III_dom"/>
</dbReference>
<dbReference type="InterPro" id="IPR036389">
    <property type="entry name" value="RNase_III_sf"/>
</dbReference>
<evidence type="ECO:0000256" key="1">
    <source>
        <dbReference type="ARBA" id="ARBA00022801"/>
    </source>
</evidence>
<gene>
    <name evidence="3" type="ORF">EN45_025060</name>
</gene>
<dbReference type="PROSITE" id="PS50142">
    <property type="entry name" value="RNASE_3_2"/>
    <property type="match status" value="1"/>
</dbReference>
<dbReference type="GO" id="GO:0003723">
    <property type="term" value="F:RNA binding"/>
    <property type="evidence" value="ECO:0007669"/>
    <property type="project" value="TreeGrafter"/>
</dbReference>
<dbReference type="Proteomes" id="UP000076449">
    <property type="component" value="Chromosome I"/>
</dbReference>
<feature type="domain" description="RNase III" evidence="2">
    <location>
        <begin position="10"/>
        <end position="129"/>
    </location>
</feature>
<dbReference type="GO" id="GO:0004525">
    <property type="term" value="F:ribonuclease III activity"/>
    <property type="evidence" value="ECO:0007669"/>
    <property type="project" value="InterPro"/>
</dbReference>
<reference evidence="3" key="1">
    <citation type="journal article" date="2014" name="Genome Announc.">
        <title>Complete sequencing and chromosome-scale genome assembly of the industrial progenitor strain P2niaD18 from the penicillin producer Penicillium chrysogenum.</title>
        <authorList>
            <person name="Specht T."/>
            <person name="Dahlmann T.A."/>
            <person name="Zadra I."/>
            <person name="Kurnsteiner H."/>
            <person name="Kuck U."/>
        </authorList>
    </citation>
    <scope>NUCLEOTIDE SEQUENCE [LARGE SCALE GENOMIC DNA]</scope>
    <source>
        <strain evidence="3">P2niaD18</strain>
    </source>
</reference>
<protein>
    <submittedName>
        <fullName evidence="3">Ribonuclease</fullName>
    </submittedName>
</protein>
<dbReference type="EMBL" id="CM002798">
    <property type="protein sequence ID" value="KZN92352.1"/>
    <property type="molecule type" value="Genomic_DNA"/>
</dbReference>
<dbReference type="GO" id="GO:0030422">
    <property type="term" value="P:siRNA processing"/>
    <property type="evidence" value="ECO:0007669"/>
    <property type="project" value="TreeGrafter"/>
</dbReference>
<dbReference type="GO" id="GO:0005737">
    <property type="term" value="C:cytoplasm"/>
    <property type="evidence" value="ECO:0007669"/>
    <property type="project" value="TreeGrafter"/>
</dbReference>
<organism evidence="3">
    <name type="scientific">Penicillium chrysogenum</name>
    <name type="common">Penicillium notatum</name>
    <dbReference type="NCBI Taxonomy" id="5076"/>
    <lineage>
        <taxon>Eukaryota</taxon>
        <taxon>Fungi</taxon>
        <taxon>Dikarya</taxon>
        <taxon>Ascomycota</taxon>
        <taxon>Pezizomycotina</taxon>
        <taxon>Eurotiomycetes</taxon>
        <taxon>Eurotiomycetidae</taxon>
        <taxon>Eurotiales</taxon>
        <taxon>Aspergillaceae</taxon>
        <taxon>Penicillium</taxon>
        <taxon>Penicillium chrysogenum species complex</taxon>
    </lineage>
</organism>
<dbReference type="PANTHER" id="PTHR14950:SF62">
    <property type="entry name" value="DICER-LIKE PROTEIN 1"/>
    <property type="match status" value="1"/>
</dbReference>
<dbReference type="SUPFAM" id="SSF69065">
    <property type="entry name" value="RNase III domain-like"/>
    <property type="match status" value="1"/>
</dbReference>
<dbReference type="CDD" id="cd00593">
    <property type="entry name" value="RIBOc"/>
    <property type="match status" value="1"/>
</dbReference>
<name>A0A167X307_PENCH</name>
<dbReference type="Pfam" id="PF00636">
    <property type="entry name" value="Ribonuclease_3"/>
    <property type="match status" value="1"/>
</dbReference>
<dbReference type="PANTHER" id="PTHR14950">
    <property type="entry name" value="DICER-RELATED"/>
    <property type="match status" value="1"/>
</dbReference>
<sequence length="144" mass="15465">MSTYLSAESIRAIESILNYEFHDKSLLDKAFEAPGATEARGGHQRQALIGDAALKLVLTELGYEGNASTGEITISRGSRVSNENLKRLGESLGLNAYFRLNPASQGVVPRSMMATTMEAIIGAVYLDSGKDMATTRALVNRLGI</sequence>
<keyword evidence="1" id="KW-0378">Hydrolase</keyword>
<dbReference type="GO" id="GO:0005634">
    <property type="term" value="C:nucleus"/>
    <property type="evidence" value="ECO:0007669"/>
    <property type="project" value="TreeGrafter"/>
</dbReference>
<dbReference type="AlphaFoldDB" id="A0A167X307"/>
<evidence type="ECO:0000259" key="2">
    <source>
        <dbReference type="PROSITE" id="PS50142"/>
    </source>
</evidence>
<dbReference type="Gene3D" id="1.10.1520.10">
    <property type="entry name" value="Ribonuclease III domain"/>
    <property type="match status" value="1"/>
</dbReference>